<organism evidence="1">
    <name type="scientific">Pithovirus LCDPAC02</name>
    <dbReference type="NCBI Taxonomy" id="2506601"/>
    <lineage>
        <taxon>Viruses</taxon>
        <taxon>Pithoviruses</taxon>
    </lineage>
</organism>
<dbReference type="EMBL" id="MK500300">
    <property type="protein sequence ID" value="QBK84945.1"/>
    <property type="molecule type" value="Genomic_DNA"/>
</dbReference>
<accession>A0A481YQ93</accession>
<reference evidence="1" key="1">
    <citation type="journal article" date="2019" name="MBio">
        <title>Virus Genomes from Deep Sea Sediments Expand the Ocean Megavirome and Support Independent Origins of Viral Gigantism.</title>
        <authorList>
            <person name="Backstrom D."/>
            <person name="Yutin N."/>
            <person name="Jorgensen S.L."/>
            <person name="Dharamshi J."/>
            <person name="Homa F."/>
            <person name="Zaremba-Niedwiedzka K."/>
            <person name="Spang A."/>
            <person name="Wolf Y.I."/>
            <person name="Koonin E.V."/>
            <person name="Ettema T.J."/>
        </authorList>
    </citation>
    <scope>NUCLEOTIDE SEQUENCE</scope>
</reference>
<proteinExistence type="predicted"/>
<evidence type="ECO:0000313" key="1">
    <source>
        <dbReference type="EMBL" id="QBK84945.1"/>
    </source>
</evidence>
<name>A0A481YQ93_9VIRU</name>
<sequence>MSNIFTIEEYFSQLNNYNTTLQNKSKHKNKEYKKLSKIYDRLNNKDKKNIKLPNNKAWNDLVFHFEETFY</sequence>
<gene>
    <name evidence="1" type="ORF">LCDPAC02_01440</name>
</gene>
<protein>
    <submittedName>
        <fullName evidence="1">Uncharacterized protein</fullName>
    </submittedName>
</protein>